<protein>
    <submittedName>
        <fullName evidence="2">Uncharacterized protein</fullName>
    </submittedName>
</protein>
<reference evidence="2 3" key="1">
    <citation type="journal article" date="2023" name="PLoS ONE">
        <title>Cytospora paraplurivora sp. nov. isolated from orchards with fruit tree decline syndrome in Ontario, Canada.</title>
        <authorList>
            <person name="Ilyukhin E."/>
            <person name="Nguyen H.D.T."/>
            <person name="Castle A.J."/>
            <person name="Ellouze W."/>
        </authorList>
    </citation>
    <scope>NUCLEOTIDE SEQUENCE [LARGE SCALE GENOMIC DNA]</scope>
    <source>
        <strain evidence="2 3">FDS-564</strain>
    </source>
</reference>
<name>A0AAN9U3V9_9PEZI</name>
<evidence type="ECO:0000256" key="1">
    <source>
        <dbReference type="SAM" id="MobiDB-lite"/>
    </source>
</evidence>
<accession>A0AAN9U3V9</accession>
<feature type="region of interest" description="Disordered" evidence="1">
    <location>
        <begin position="70"/>
        <end position="111"/>
    </location>
</feature>
<gene>
    <name evidence="2" type="ORF">SLS53_005985</name>
</gene>
<proteinExistence type="predicted"/>
<feature type="compositionally biased region" description="Polar residues" evidence="1">
    <location>
        <begin position="199"/>
        <end position="208"/>
    </location>
</feature>
<feature type="compositionally biased region" description="Polar residues" evidence="1">
    <location>
        <begin position="373"/>
        <end position="391"/>
    </location>
</feature>
<feature type="region of interest" description="Disordered" evidence="1">
    <location>
        <begin position="369"/>
        <end position="397"/>
    </location>
</feature>
<sequence>MTTQLYTNPLCARYARRPILAPEMCPACQRILHGRAVLIVEWEHRWMHERGVCGCEVQFPDLFRPRVVGRSQQVETRQSDAEAIRDTGRGKSNDEAETAPPRMGGNDRVGTKNVPALYQETTTTTTTTTMRGGVGKPEVATRIPSFYGAEWVDEHRQLHLKGSCKCSGDFSFYQTPACYQVAPSSAAKRSREQPVRVAHTQSLQSQNIYDGASSPYASPQEQERKSQTNQNDSTDHPYHSQALHADRGTTGPSIPRRSPGAIYEVDPARSSNALYNFACIEGAKITSCADFQSVEFPKPRNALPLVGLPIGAGPEGPAGLPHTGDFMSCVLHASEMIAALGDGPSRLLRHKSRSVSCLYELKVAVTGGRQGPAQHSQSVNPSAGASDTGNDLSDDQL</sequence>
<evidence type="ECO:0000313" key="3">
    <source>
        <dbReference type="Proteomes" id="UP001320245"/>
    </source>
</evidence>
<dbReference type="AlphaFoldDB" id="A0AAN9U3V9"/>
<organism evidence="2 3">
    <name type="scientific">Cytospora paraplurivora</name>
    <dbReference type="NCBI Taxonomy" id="2898453"/>
    <lineage>
        <taxon>Eukaryota</taxon>
        <taxon>Fungi</taxon>
        <taxon>Dikarya</taxon>
        <taxon>Ascomycota</taxon>
        <taxon>Pezizomycotina</taxon>
        <taxon>Sordariomycetes</taxon>
        <taxon>Sordariomycetidae</taxon>
        <taxon>Diaporthales</taxon>
        <taxon>Cytosporaceae</taxon>
        <taxon>Cytospora</taxon>
    </lineage>
</organism>
<feature type="compositionally biased region" description="Basic and acidic residues" evidence="1">
    <location>
        <begin position="77"/>
        <end position="94"/>
    </location>
</feature>
<dbReference type="EMBL" id="JAJSPL020000025">
    <property type="protein sequence ID" value="KAK7738466.1"/>
    <property type="molecule type" value="Genomic_DNA"/>
</dbReference>
<comment type="caution">
    <text evidence="2">The sequence shown here is derived from an EMBL/GenBank/DDBJ whole genome shotgun (WGS) entry which is preliminary data.</text>
</comment>
<dbReference type="Proteomes" id="UP001320245">
    <property type="component" value="Unassembled WGS sequence"/>
</dbReference>
<keyword evidence="3" id="KW-1185">Reference proteome</keyword>
<feature type="region of interest" description="Disordered" evidence="1">
    <location>
        <begin position="185"/>
        <end position="261"/>
    </location>
</feature>
<evidence type="ECO:0000313" key="2">
    <source>
        <dbReference type="EMBL" id="KAK7738466.1"/>
    </source>
</evidence>